<dbReference type="Pfam" id="PF01047">
    <property type="entry name" value="MarR"/>
    <property type="match status" value="1"/>
</dbReference>
<organism evidence="5 6">
    <name type="scientific">Streptomyces narbonensis</name>
    <dbReference type="NCBI Taxonomy" id="67333"/>
    <lineage>
        <taxon>Bacteria</taxon>
        <taxon>Bacillati</taxon>
        <taxon>Actinomycetota</taxon>
        <taxon>Actinomycetes</taxon>
        <taxon>Kitasatosporales</taxon>
        <taxon>Streptomycetaceae</taxon>
        <taxon>Streptomyces</taxon>
    </lineage>
</organism>
<dbReference type="InterPro" id="IPR036388">
    <property type="entry name" value="WH-like_DNA-bd_sf"/>
</dbReference>
<dbReference type="PRINTS" id="PR00598">
    <property type="entry name" value="HTHMARR"/>
</dbReference>
<dbReference type="Proteomes" id="UP001551329">
    <property type="component" value="Unassembled WGS sequence"/>
</dbReference>
<dbReference type="PROSITE" id="PS50995">
    <property type="entry name" value="HTH_MARR_2"/>
    <property type="match status" value="1"/>
</dbReference>
<evidence type="ECO:0000256" key="2">
    <source>
        <dbReference type="ARBA" id="ARBA00023125"/>
    </source>
</evidence>
<reference evidence="5 6" key="1">
    <citation type="submission" date="2024-06" db="EMBL/GenBank/DDBJ databases">
        <title>The Natural Products Discovery Center: Release of the First 8490 Sequenced Strains for Exploring Actinobacteria Biosynthetic Diversity.</title>
        <authorList>
            <person name="Kalkreuter E."/>
            <person name="Kautsar S.A."/>
            <person name="Yang D."/>
            <person name="Bader C.D."/>
            <person name="Teijaro C.N."/>
            <person name="Fluegel L."/>
            <person name="Davis C.M."/>
            <person name="Simpson J.R."/>
            <person name="Lauterbach L."/>
            <person name="Steele A.D."/>
            <person name="Gui C."/>
            <person name="Meng S."/>
            <person name="Li G."/>
            <person name="Viehrig K."/>
            <person name="Ye F."/>
            <person name="Su P."/>
            <person name="Kiefer A.F."/>
            <person name="Nichols A."/>
            <person name="Cepeda A.J."/>
            <person name="Yan W."/>
            <person name="Fan B."/>
            <person name="Jiang Y."/>
            <person name="Adhikari A."/>
            <person name="Zheng C.-J."/>
            <person name="Schuster L."/>
            <person name="Cowan T.M."/>
            <person name="Smanski M.J."/>
            <person name="Chevrette M.G."/>
            <person name="De Carvalho L.P.S."/>
            <person name="Shen B."/>
        </authorList>
    </citation>
    <scope>NUCLEOTIDE SEQUENCE [LARGE SCALE GENOMIC DNA]</scope>
    <source>
        <strain evidence="5 6">NPDC045974</strain>
    </source>
</reference>
<dbReference type="InterPro" id="IPR000835">
    <property type="entry name" value="HTH_MarR-typ"/>
</dbReference>
<dbReference type="PANTHER" id="PTHR33164:SF99">
    <property type="entry name" value="MARR FAMILY REGULATORY PROTEIN"/>
    <property type="match status" value="1"/>
</dbReference>
<dbReference type="RefSeq" id="WP_358473530.1">
    <property type="nucleotide sequence ID" value="NZ_JBEZAE010000018.1"/>
</dbReference>
<feature type="domain" description="HTH marR-type" evidence="4">
    <location>
        <begin position="1"/>
        <end position="132"/>
    </location>
</feature>
<dbReference type="Gene3D" id="1.10.10.10">
    <property type="entry name" value="Winged helix-like DNA-binding domain superfamily/Winged helix DNA-binding domain"/>
    <property type="match status" value="1"/>
</dbReference>
<keyword evidence="6" id="KW-1185">Reference proteome</keyword>
<accession>A0ABV3CG02</accession>
<gene>
    <name evidence="5" type="ORF">AB0A88_25110</name>
</gene>
<dbReference type="InterPro" id="IPR036390">
    <property type="entry name" value="WH_DNA-bd_sf"/>
</dbReference>
<proteinExistence type="predicted"/>
<dbReference type="InterPro" id="IPR039422">
    <property type="entry name" value="MarR/SlyA-like"/>
</dbReference>
<name>A0ABV3CG02_9ACTN</name>
<dbReference type="InterPro" id="IPR023187">
    <property type="entry name" value="Tscrpt_reg_MarR-type_CS"/>
</dbReference>
<evidence type="ECO:0000256" key="3">
    <source>
        <dbReference type="ARBA" id="ARBA00023163"/>
    </source>
</evidence>
<dbReference type="SMART" id="SM00347">
    <property type="entry name" value="HTH_MARR"/>
    <property type="match status" value="1"/>
</dbReference>
<keyword evidence="2" id="KW-0238">DNA-binding</keyword>
<comment type="caution">
    <text evidence="5">The sequence shown here is derived from an EMBL/GenBank/DDBJ whole genome shotgun (WGS) entry which is preliminary data.</text>
</comment>
<sequence>MAANQSERALVDEWRDVLALHARTTCELDRALHPYGLGASDFEVLDVLAEGAAEDGPGSWRVQELAGRVHLSQSALSRTVARLEKDGLVLRGMCAEDRRGVQVKLTEKGLARHAEVLPLQREVLIRMLDRSS</sequence>
<evidence type="ECO:0000259" key="4">
    <source>
        <dbReference type="PROSITE" id="PS50995"/>
    </source>
</evidence>
<keyword evidence="1" id="KW-0805">Transcription regulation</keyword>
<dbReference type="PANTHER" id="PTHR33164">
    <property type="entry name" value="TRANSCRIPTIONAL REGULATOR, MARR FAMILY"/>
    <property type="match status" value="1"/>
</dbReference>
<dbReference type="PROSITE" id="PS01117">
    <property type="entry name" value="HTH_MARR_1"/>
    <property type="match status" value="1"/>
</dbReference>
<dbReference type="SUPFAM" id="SSF46785">
    <property type="entry name" value="Winged helix' DNA-binding domain"/>
    <property type="match status" value="1"/>
</dbReference>
<dbReference type="EMBL" id="JBEZAE010000018">
    <property type="protein sequence ID" value="MEU7073403.1"/>
    <property type="molecule type" value="Genomic_DNA"/>
</dbReference>
<protein>
    <submittedName>
        <fullName evidence="5">MarR family transcriptional regulator</fullName>
    </submittedName>
</protein>
<keyword evidence="3" id="KW-0804">Transcription</keyword>
<evidence type="ECO:0000256" key="1">
    <source>
        <dbReference type="ARBA" id="ARBA00023015"/>
    </source>
</evidence>
<evidence type="ECO:0000313" key="5">
    <source>
        <dbReference type="EMBL" id="MEU7073403.1"/>
    </source>
</evidence>
<evidence type="ECO:0000313" key="6">
    <source>
        <dbReference type="Proteomes" id="UP001551329"/>
    </source>
</evidence>